<dbReference type="Gene3D" id="3.40.50.1000">
    <property type="entry name" value="HAD superfamily/HAD-like"/>
    <property type="match status" value="1"/>
</dbReference>
<dbReference type="EMBL" id="QOUI01000001">
    <property type="protein sequence ID" value="RCK71179.1"/>
    <property type="molecule type" value="Genomic_DNA"/>
</dbReference>
<dbReference type="Proteomes" id="UP000252770">
    <property type="component" value="Unassembled WGS sequence"/>
</dbReference>
<dbReference type="InterPro" id="IPR036412">
    <property type="entry name" value="HAD-like_sf"/>
</dbReference>
<comment type="cofactor">
    <cofactor evidence="1">
        <name>Mg(2+)</name>
        <dbReference type="ChEBI" id="CHEBI:18420"/>
    </cofactor>
</comment>
<dbReference type="InterPro" id="IPR023214">
    <property type="entry name" value="HAD_sf"/>
</dbReference>
<dbReference type="PRINTS" id="PR00413">
    <property type="entry name" value="HADHALOGNASE"/>
</dbReference>
<dbReference type="InterPro" id="IPR023198">
    <property type="entry name" value="PGP-like_dom2"/>
</dbReference>
<keyword evidence="7" id="KW-1185">Reference proteome</keyword>
<dbReference type="PANTHER" id="PTHR46193">
    <property type="entry name" value="6-PHOSPHOGLUCONATE PHOSPHATASE"/>
    <property type="match status" value="1"/>
</dbReference>
<dbReference type="AlphaFoldDB" id="A0A367Z085"/>
<dbReference type="NCBIfam" id="TIGR01509">
    <property type="entry name" value="HAD-SF-IA-v3"/>
    <property type="match status" value="1"/>
</dbReference>
<evidence type="ECO:0000313" key="6">
    <source>
        <dbReference type="EMBL" id="RCK71179.1"/>
    </source>
</evidence>
<sequence>MTTDAASQPPAAPLDRPAAVLWDFDGTLVDSEPLWMRAQHALIPQWGGTWSDAQAHTLVGNALEESGRIIAEAVAATPGGRTDLTPSFVVESLVERVVVDLRSLPIDWRPGAEELLDGLRVAGIPCALVSASYRVILEAVLERLPEGTFDVVVAGDEVTRGKPDPEPYLTACRRLGVAPEDTVVLEDSIPGCASGTASGAVVVGITNMVELTPAPRRVVIDTLAGVGVEELSAHFRSARRGPVPDGAFRGGV</sequence>
<comment type="similarity">
    <text evidence="2">Belongs to the HAD-like hydrolase superfamily. CbbY/CbbZ/Gph/YieH family.</text>
</comment>
<dbReference type="Gene3D" id="1.10.150.240">
    <property type="entry name" value="Putative phosphatase, domain 2"/>
    <property type="match status" value="1"/>
</dbReference>
<dbReference type="InterPro" id="IPR051600">
    <property type="entry name" value="Beta-PGM-like"/>
</dbReference>
<dbReference type="GO" id="GO:0003824">
    <property type="term" value="F:catalytic activity"/>
    <property type="evidence" value="ECO:0007669"/>
    <property type="project" value="UniProtKB-ARBA"/>
</dbReference>
<dbReference type="SFLD" id="SFLDG01129">
    <property type="entry name" value="C1.5:_HAD__Beta-PGM__Phosphata"/>
    <property type="match status" value="1"/>
</dbReference>
<evidence type="ECO:0000256" key="2">
    <source>
        <dbReference type="ARBA" id="ARBA00006171"/>
    </source>
</evidence>
<dbReference type="InterPro" id="IPR006439">
    <property type="entry name" value="HAD-SF_hydro_IA"/>
</dbReference>
<dbReference type="Pfam" id="PF00702">
    <property type="entry name" value="Hydrolase"/>
    <property type="match status" value="1"/>
</dbReference>
<dbReference type="SUPFAM" id="SSF56784">
    <property type="entry name" value="HAD-like"/>
    <property type="match status" value="1"/>
</dbReference>
<organism evidence="6 7">
    <name type="scientific">Desertihabitans brevis</name>
    <dbReference type="NCBI Taxonomy" id="2268447"/>
    <lineage>
        <taxon>Bacteria</taxon>
        <taxon>Bacillati</taxon>
        <taxon>Actinomycetota</taxon>
        <taxon>Actinomycetes</taxon>
        <taxon>Propionibacteriales</taxon>
        <taxon>Propionibacteriaceae</taxon>
        <taxon>Desertihabitans</taxon>
    </lineage>
</organism>
<keyword evidence="3" id="KW-0479">Metal-binding</keyword>
<gene>
    <name evidence="6" type="ORF">DT076_01595</name>
</gene>
<evidence type="ECO:0000256" key="3">
    <source>
        <dbReference type="ARBA" id="ARBA00022723"/>
    </source>
</evidence>
<dbReference type="CDD" id="cd07505">
    <property type="entry name" value="HAD_BPGM-like"/>
    <property type="match status" value="1"/>
</dbReference>
<dbReference type="PANTHER" id="PTHR46193:SF18">
    <property type="entry name" value="HEXITOL PHOSPHATASE B"/>
    <property type="match status" value="1"/>
</dbReference>
<accession>A0A367Z085</accession>
<name>A0A367Z085_9ACTN</name>
<evidence type="ECO:0000313" key="7">
    <source>
        <dbReference type="Proteomes" id="UP000252770"/>
    </source>
</evidence>
<evidence type="ECO:0000256" key="5">
    <source>
        <dbReference type="ARBA" id="ARBA00023277"/>
    </source>
</evidence>
<proteinExistence type="inferred from homology"/>
<dbReference type="SFLD" id="SFLDS00003">
    <property type="entry name" value="Haloacid_Dehalogenase"/>
    <property type="match status" value="1"/>
</dbReference>
<protein>
    <submittedName>
        <fullName evidence="6">HAD family phosphatase</fullName>
    </submittedName>
</protein>
<keyword evidence="5" id="KW-0119">Carbohydrate metabolism</keyword>
<keyword evidence="4" id="KW-0460">Magnesium</keyword>
<dbReference type="GO" id="GO:0046872">
    <property type="term" value="F:metal ion binding"/>
    <property type="evidence" value="ECO:0007669"/>
    <property type="project" value="UniProtKB-KW"/>
</dbReference>
<comment type="caution">
    <text evidence="6">The sequence shown here is derived from an EMBL/GenBank/DDBJ whole genome shotgun (WGS) entry which is preliminary data.</text>
</comment>
<evidence type="ECO:0000256" key="4">
    <source>
        <dbReference type="ARBA" id="ARBA00022842"/>
    </source>
</evidence>
<dbReference type="RefSeq" id="WP_114124882.1">
    <property type="nucleotide sequence ID" value="NZ_QOUI01000001.1"/>
</dbReference>
<evidence type="ECO:0000256" key="1">
    <source>
        <dbReference type="ARBA" id="ARBA00001946"/>
    </source>
</evidence>
<reference evidence="6 7" key="1">
    <citation type="submission" date="2018-07" db="EMBL/GenBank/DDBJ databases">
        <title>Desertimonas flava gen. nov. sp. nov.</title>
        <authorList>
            <person name="Liu S."/>
        </authorList>
    </citation>
    <scope>NUCLEOTIDE SEQUENCE [LARGE SCALE GENOMIC DNA]</scope>
    <source>
        <strain evidence="6 7">16Sb5-5</strain>
    </source>
</reference>